<dbReference type="Proteomes" id="UP000070578">
    <property type="component" value="Unassembled WGS sequence"/>
</dbReference>
<dbReference type="InterPro" id="IPR023559">
    <property type="entry name" value="Flagellar_FlhD"/>
</dbReference>
<dbReference type="AlphaFoldDB" id="A0A139BXM7"/>
<sequence>MNTMQLQESIRDINLNYLMLAQQMIKENKAAAIFRLGISRDLVDMLSNLAPTQIIKMSASNMLLCRFRFDEQLLLNMVTDHNQGRLMSNAHAAILMSAQPVEELA</sequence>
<dbReference type="EMBL" id="LSLI01000002">
    <property type="protein sequence ID" value="KXS33767.1"/>
    <property type="molecule type" value="Genomic_DNA"/>
</dbReference>
<dbReference type="GO" id="GO:0005737">
    <property type="term" value="C:cytoplasm"/>
    <property type="evidence" value="ECO:0007669"/>
    <property type="project" value="UniProtKB-SubCell"/>
</dbReference>
<dbReference type="GO" id="GO:0045893">
    <property type="term" value="P:positive regulation of DNA-templated transcription"/>
    <property type="evidence" value="ECO:0007669"/>
    <property type="project" value="InterPro"/>
</dbReference>
<keyword evidence="10" id="KW-0282">Flagellum</keyword>
<keyword evidence="1 9" id="KW-0963">Cytoplasm</keyword>
<evidence type="ECO:0000256" key="6">
    <source>
        <dbReference type="ARBA" id="ARBA00023159"/>
    </source>
</evidence>
<evidence type="ECO:0000313" key="11">
    <source>
        <dbReference type="Proteomes" id="UP000070578"/>
    </source>
</evidence>
<comment type="subcellular location">
    <subcellularLocation>
        <location evidence="9">Cytoplasm</location>
    </subcellularLocation>
</comment>
<dbReference type="GO" id="GO:1902208">
    <property type="term" value="P:regulation of bacterial-type flagellum assembly"/>
    <property type="evidence" value="ECO:0007669"/>
    <property type="project" value="UniProtKB-UniRule"/>
</dbReference>
<comment type="domain">
    <text evidence="9">The C-terminal region contains a putative helix-turn-helix (HTH) motif, suggesting that this region may bind DNA.</text>
</comment>
<keyword evidence="10" id="KW-0969">Cilium</keyword>
<dbReference type="GO" id="GO:0044780">
    <property type="term" value="P:bacterial-type flagellum assembly"/>
    <property type="evidence" value="ECO:0007669"/>
    <property type="project" value="InterPro"/>
</dbReference>
<evidence type="ECO:0000256" key="5">
    <source>
        <dbReference type="ARBA" id="ARBA00023157"/>
    </source>
</evidence>
<protein>
    <recommendedName>
        <fullName evidence="9">Flagellar transcriptional regulator FlhD</fullName>
    </recommendedName>
</protein>
<evidence type="ECO:0000256" key="4">
    <source>
        <dbReference type="ARBA" id="ARBA00023125"/>
    </source>
</evidence>
<comment type="caution">
    <text evidence="10">The sequence shown here is derived from an EMBL/GenBank/DDBJ whole genome shotgun (WGS) entry which is preliminary data.</text>
</comment>
<keyword evidence="3 9" id="KW-0805">Transcription regulation</keyword>
<evidence type="ECO:0000256" key="3">
    <source>
        <dbReference type="ARBA" id="ARBA00023015"/>
    </source>
</evidence>
<dbReference type="SUPFAM" id="SSF63592">
    <property type="entry name" value="Flagellar transcriptional activator FlhD"/>
    <property type="match status" value="1"/>
</dbReference>
<evidence type="ECO:0000256" key="2">
    <source>
        <dbReference type="ARBA" id="ARBA00022795"/>
    </source>
</evidence>
<reference evidence="10 11" key="1">
    <citation type="submission" date="2016-02" db="EMBL/GenBank/DDBJ databases">
        <authorList>
            <person name="Wen L."/>
            <person name="He K."/>
            <person name="Yang H."/>
        </authorList>
    </citation>
    <scope>NUCLEOTIDE SEQUENCE [LARGE SCALE GENOMIC DNA]</scope>
    <source>
        <strain evidence="10">ShG14-8</strain>
    </source>
</reference>
<accession>A0A139BXM7</accession>
<organism evidence="10 11">
    <name type="scientific">Candidatus Gallionella acididurans</name>
    <dbReference type="NCBI Taxonomy" id="1796491"/>
    <lineage>
        <taxon>Bacteria</taxon>
        <taxon>Pseudomonadati</taxon>
        <taxon>Pseudomonadota</taxon>
        <taxon>Betaproteobacteria</taxon>
        <taxon>Nitrosomonadales</taxon>
        <taxon>Gallionellaceae</taxon>
        <taxon>Gallionella</taxon>
    </lineage>
</organism>
<evidence type="ECO:0000313" key="10">
    <source>
        <dbReference type="EMBL" id="KXS33767.1"/>
    </source>
</evidence>
<comment type="subunit">
    <text evidence="9">Homodimer; disulfide-linked. Forms a heterohexamer composed of two FlhC and four FlhD subunits. Each FlhC binds a FlhD dimer, forming a heterotrimer, and a hexamer assembles by dimerization of two heterotrimers.</text>
</comment>
<comment type="function">
    <text evidence="8 9">Functions in complex with FlhC as a master transcriptional regulator that regulates transcription of several flagellar and non-flagellar operons by binding to their promoter region. Activates expression of class 2 flagellar genes, including fliA, which is a flagellum-specific sigma factor that turns on the class 3 genes. Also regulates genes whose products function in a variety of physiological pathways.</text>
</comment>
<dbReference type="Pfam" id="PF05247">
    <property type="entry name" value="FlhD"/>
    <property type="match status" value="1"/>
</dbReference>
<reference evidence="10 11" key="2">
    <citation type="submission" date="2016-03" db="EMBL/GenBank/DDBJ databases">
        <title>New uncultured bacterium of the family Gallionellaceae from acid mine drainage: description and reconstruction of genome based on metagenomic analysis of microbial community.</title>
        <authorList>
            <person name="Kadnikov V."/>
            <person name="Ivasenko D."/>
            <person name="Beletsky A."/>
            <person name="Mardanov A."/>
            <person name="Danilova E."/>
            <person name="Pimenov N."/>
            <person name="Karnachuk O."/>
            <person name="Ravin N."/>
        </authorList>
    </citation>
    <scope>NUCLEOTIDE SEQUENCE [LARGE SCALE GENOMIC DNA]</scope>
    <source>
        <strain evidence="10">ShG14-8</strain>
    </source>
</reference>
<name>A0A139BXM7_9PROT</name>
<evidence type="ECO:0000256" key="7">
    <source>
        <dbReference type="ARBA" id="ARBA00023163"/>
    </source>
</evidence>
<dbReference type="Gene3D" id="1.10.4000.10">
    <property type="entry name" value="Flagellar transcriptional activator FlhD"/>
    <property type="match status" value="1"/>
</dbReference>
<dbReference type="InterPro" id="IPR036194">
    <property type="entry name" value="FlhD_sf"/>
</dbReference>
<comment type="similarity">
    <text evidence="9">Belongs to the FlhD family.</text>
</comment>
<keyword evidence="10" id="KW-0966">Cell projection</keyword>
<keyword evidence="4 9" id="KW-0238">DNA-binding</keyword>
<keyword evidence="2 9" id="KW-1005">Bacterial flagellum biogenesis</keyword>
<dbReference type="NCBIfam" id="NF002783">
    <property type="entry name" value="PRK02909.1-1"/>
    <property type="match status" value="1"/>
</dbReference>
<gene>
    <name evidence="9" type="primary">flhD</name>
    <name evidence="10" type="ORF">AWT59_0157</name>
</gene>
<keyword evidence="6 9" id="KW-0010">Activator</keyword>
<keyword evidence="7 9" id="KW-0804">Transcription</keyword>
<evidence type="ECO:0000256" key="1">
    <source>
        <dbReference type="ARBA" id="ARBA00022490"/>
    </source>
</evidence>
<dbReference type="HAMAP" id="MF_00725">
    <property type="entry name" value="FlhD"/>
    <property type="match status" value="1"/>
</dbReference>
<evidence type="ECO:0000256" key="9">
    <source>
        <dbReference type="HAMAP-Rule" id="MF_00725"/>
    </source>
</evidence>
<evidence type="ECO:0000256" key="8">
    <source>
        <dbReference type="ARBA" id="ARBA00025431"/>
    </source>
</evidence>
<dbReference type="PATRIC" id="fig|1796491.3.peg.168"/>
<dbReference type="GO" id="GO:0003677">
    <property type="term" value="F:DNA binding"/>
    <property type="evidence" value="ECO:0007669"/>
    <property type="project" value="UniProtKB-UniRule"/>
</dbReference>
<keyword evidence="5 9" id="KW-1015">Disulfide bond</keyword>
<proteinExistence type="inferred from homology"/>
<feature type="disulfide bond" description="Interchain" evidence="9">
    <location>
        <position position="65"/>
    </location>
</feature>